<comment type="catalytic activity">
    <reaction evidence="7">
        <text>a medium-chain fatty acid + ATP + CoA = a medium-chain fatty acyl-CoA + AMP + diphosphate</text>
        <dbReference type="Rhea" id="RHEA:48340"/>
        <dbReference type="ChEBI" id="CHEBI:30616"/>
        <dbReference type="ChEBI" id="CHEBI:33019"/>
        <dbReference type="ChEBI" id="CHEBI:57287"/>
        <dbReference type="ChEBI" id="CHEBI:59558"/>
        <dbReference type="ChEBI" id="CHEBI:90546"/>
        <dbReference type="ChEBI" id="CHEBI:456215"/>
        <dbReference type="EC" id="6.2.1.2"/>
    </reaction>
</comment>
<comment type="caution">
    <text evidence="9">The sequence shown here is derived from an EMBL/GenBank/DDBJ whole genome shotgun (WGS) entry which is preliminary data.</text>
</comment>
<dbReference type="InterPro" id="IPR000873">
    <property type="entry name" value="AMP-dep_synth/lig_dom"/>
</dbReference>
<evidence type="ECO:0000256" key="5">
    <source>
        <dbReference type="ARBA" id="ARBA00039638"/>
    </source>
</evidence>
<dbReference type="InterPro" id="IPR042099">
    <property type="entry name" value="ANL_N_sf"/>
</dbReference>
<dbReference type="EC" id="6.2.1.2" evidence="4"/>
<evidence type="ECO:0000313" key="10">
    <source>
        <dbReference type="Proteomes" id="UP000762676"/>
    </source>
</evidence>
<organism evidence="9 10">
    <name type="scientific">Elysia marginata</name>
    <dbReference type="NCBI Taxonomy" id="1093978"/>
    <lineage>
        <taxon>Eukaryota</taxon>
        <taxon>Metazoa</taxon>
        <taxon>Spiralia</taxon>
        <taxon>Lophotrochozoa</taxon>
        <taxon>Mollusca</taxon>
        <taxon>Gastropoda</taxon>
        <taxon>Heterobranchia</taxon>
        <taxon>Euthyneura</taxon>
        <taxon>Panpulmonata</taxon>
        <taxon>Sacoglossa</taxon>
        <taxon>Placobranchoidea</taxon>
        <taxon>Plakobranchidae</taxon>
        <taxon>Elysia</taxon>
    </lineage>
</organism>
<dbReference type="Gene3D" id="3.30.300.30">
    <property type="match status" value="1"/>
</dbReference>
<name>A0AAV4JW36_9GAST</name>
<dbReference type="Proteomes" id="UP000762676">
    <property type="component" value="Unassembled WGS sequence"/>
</dbReference>
<gene>
    <name evidence="9" type="ORF">ElyMa_001671300</name>
</gene>
<dbReference type="SUPFAM" id="SSF56801">
    <property type="entry name" value="Acetyl-CoA synthetase-like"/>
    <property type="match status" value="1"/>
</dbReference>
<evidence type="ECO:0000259" key="8">
    <source>
        <dbReference type="Pfam" id="PF00501"/>
    </source>
</evidence>
<dbReference type="Pfam" id="PF00501">
    <property type="entry name" value="AMP-binding"/>
    <property type="match status" value="1"/>
</dbReference>
<evidence type="ECO:0000256" key="4">
    <source>
        <dbReference type="ARBA" id="ARBA00039009"/>
    </source>
</evidence>
<comment type="function">
    <text evidence="3">Acyl-CoA synthases catalyze the initial reaction in fatty acid metabolism, by forming a thioester with CoA. Has some preference toward medium-chain substrates. Plays a role in adipocyte differentiation.</text>
</comment>
<evidence type="ECO:0000256" key="7">
    <source>
        <dbReference type="ARBA" id="ARBA00048277"/>
    </source>
</evidence>
<dbReference type="AlphaFoldDB" id="A0AAV4JW36"/>
<accession>A0AAV4JW36</accession>
<dbReference type="PANTHER" id="PTHR43201:SF5">
    <property type="entry name" value="MEDIUM-CHAIN ACYL-COA LIGASE ACSF2, MITOCHONDRIAL"/>
    <property type="match status" value="1"/>
</dbReference>
<reference evidence="9 10" key="1">
    <citation type="journal article" date="2021" name="Elife">
        <title>Chloroplast acquisition without the gene transfer in kleptoplastic sea slugs, Plakobranchus ocellatus.</title>
        <authorList>
            <person name="Maeda T."/>
            <person name="Takahashi S."/>
            <person name="Yoshida T."/>
            <person name="Shimamura S."/>
            <person name="Takaki Y."/>
            <person name="Nagai Y."/>
            <person name="Toyoda A."/>
            <person name="Suzuki Y."/>
            <person name="Arimoto A."/>
            <person name="Ishii H."/>
            <person name="Satoh N."/>
            <person name="Nishiyama T."/>
            <person name="Hasebe M."/>
            <person name="Maruyama T."/>
            <person name="Minagawa J."/>
            <person name="Obokata J."/>
            <person name="Shigenobu S."/>
        </authorList>
    </citation>
    <scope>NUCLEOTIDE SEQUENCE [LARGE SCALE GENOMIC DNA]</scope>
</reference>
<feature type="domain" description="AMP-dependent synthetase/ligase" evidence="8">
    <location>
        <begin position="25"/>
        <end position="399"/>
    </location>
</feature>
<comment type="similarity">
    <text evidence="1">Belongs to the ATP-dependent AMP-binding enzyme family.</text>
</comment>
<evidence type="ECO:0000256" key="6">
    <source>
        <dbReference type="ARBA" id="ARBA00047319"/>
    </source>
</evidence>
<dbReference type="PROSITE" id="PS00455">
    <property type="entry name" value="AMP_BINDING"/>
    <property type="match status" value="1"/>
</dbReference>
<protein>
    <recommendedName>
        <fullName evidence="5">Medium-chain acyl-CoA ligase ACSF2, mitochondrial</fullName>
        <ecNumber evidence="4">6.2.1.2</ecNumber>
    </recommendedName>
</protein>
<evidence type="ECO:0000256" key="3">
    <source>
        <dbReference type="ARBA" id="ARBA00037247"/>
    </source>
</evidence>
<dbReference type="PANTHER" id="PTHR43201">
    <property type="entry name" value="ACYL-COA SYNTHETASE"/>
    <property type="match status" value="1"/>
</dbReference>
<keyword evidence="2" id="KW-0436">Ligase</keyword>
<sequence>MDRVSVAGNTVTELIQHWGTGSENDTAAFISVDSTGRKRQITRADVLHFSMRFAHKLRILGIQKGHIVCNTLPNSLERVVCEFGILFAGAASMNGQLLRTDAEDFLGSLRAAQCIAVIADSTLVKGAWDILSKIVSFDSENCVQSQRLPHLQRIIFSQRNESDREQDFLSSLKDHSLPEYAATVEPSDLATVMTTSGSTGYSKLVKLTHSNICHFGVQVKAIEDMTPGTPFINCGPMGWAGGYPQWYLSCGVTRYFVDMHNGHVENLPFVIWRTIVSEKIMYGFLSPMYVNAICSNESLWQNAPWKPRTLCLAGQPIKQSHLEIIGKLCETVDINYGATECNLISTHRISDPSEFSDSCAGYPGYGVQLKIVDQYKNELPQGETGEVLLWSPSLCSGYLSNENATRKAFTEDGWFCTDDSGYIGQDSKLYLQGRQSDGIHRGTVILYPNWLENKLKSMPGIKDVVVVPVPDPVLHNEICACVVVDGMTGIVAGHIHGEESGNDDGSSDLDSVDNLSVTHKSEVLKNFLESQPNDDFSGLISQGEQSQKTLDKIRIQGQSKSLSTSYNKTAVKPIADDSNQVHSQINPKKVDLETLEKQLRKYADSIEILDKSDAMRLVPKYYVFMDKYPLTDTGKTSRKEIKSLAASALHLN</sequence>
<proteinExistence type="inferred from homology"/>
<keyword evidence="10" id="KW-1185">Reference proteome</keyword>
<dbReference type="GO" id="GO:0031956">
    <property type="term" value="F:medium-chain fatty acid-CoA ligase activity"/>
    <property type="evidence" value="ECO:0007669"/>
    <property type="project" value="UniProtKB-EC"/>
</dbReference>
<evidence type="ECO:0000256" key="2">
    <source>
        <dbReference type="ARBA" id="ARBA00022598"/>
    </source>
</evidence>
<dbReference type="EMBL" id="BMAT01003406">
    <property type="protein sequence ID" value="GFS24771.1"/>
    <property type="molecule type" value="Genomic_DNA"/>
</dbReference>
<dbReference type="InterPro" id="IPR045851">
    <property type="entry name" value="AMP-bd_C_sf"/>
</dbReference>
<dbReference type="InterPro" id="IPR020845">
    <property type="entry name" value="AMP-binding_CS"/>
</dbReference>
<comment type="catalytic activity">
    <reaction evidence="6">
        <text>octanoate + ATP + CoA = octanoyl-CoA + AMP + diphosphate</text>
        <dbReference type="Rhea" id="RHEA:33631"/>
        <dbReference type="ChEBI" id="CHEBI:25646"/>
        <dbReference type="ChEBI" id="CHEBI:30616"/>
        <dbReference type="ChEBI" id="CHEBI:33019"/>
        <dbReference type="ChEBI" id="CHEBI:57287"/>
        <dbReference type="ChEBI" id="CHEBI:57386"/>
        <dbReference type="ChEBI" id="CHEBI:456215"/>
    </reaction>
</comment>
<dbReference type="GO" id="GO:0006631">
    <property type="term" value="P:fatty acid metabolic process"/>
    <property type="evidence" value="ECO:0007669"/>
    <property type="project" value="TreeGrafter"/>
</dbReference>
<evidence type="ECO:0000313" key="9">
    <source>
        <dbReference type="EMBL" id="GFS24771.1"/>
    </source>
</evidence>
<evidence type="ECO:0000256" key="1">
    <source>
        <dbReference type="ARBA" id="ARBA00006432"/>
    </source>
</evidence>
<dbReference type="Gene3D" id="3.40.50.12780">
    <property type="entry name" value="N-terminal domain of ligase-like"/>
    <property type="match status" value="1"/>
</dbReference>